<keyword evidence="2" id="KW-1185">Reference proteome</keyword>
<dbReference type="Proteomes" id="UP001239111">
    <property type="component" value="Chromosome 1"/>
</dbReference>
<proteinExistence type="predicted"/>
<name>A0ACC2PFN3_9HYME</name>
<protein>
    <submittedName>
        <fullName evidence="1">Uncharacterized protein</fullName>
    </submittedName>
</protein>
<evidence type="ECO:0000313" key="1">
    <source>
        <dbReference type="EMBL" id="KAJ8682390.1"/>
    </source>
</evidence>
<evidence type="ECO:0000313" key="2">
    <source>
        <dbReference type="Proteomes" id="UP001239111"/>
    </source>
</evidence>
<dbReference type="EMBL" id="CM056741">
    <property type="protein sequence ID" value="KAJ8682390.1"/>
    <property type="molecule type" value="Genomic_DNA"/>
</dbReference>
<comment type="caution">
    <text evidence="1">The sequence shown here is derived from an EMBL/GenBank/DDBJ whole genome shotgun (WGS) entry which is preliminary data.</text>
</comment>
<gene>
    <name evidence="1" type="ORF">QAD02_018182</name>
</gene>
<sequence length="174" mass="20175">MAGRRAIKAVNWASLAERIPESEKNTLAAFKAKYDQYFRSVQQYPENPPKLDWAFYKKSVPVSGLVDKFQKEYESLKINYPEDKYTAQIDAQAKDIEAHIKKFIEESNQRIVENEQEIKKLEGLLKYGQMTMEDFRDAHPDIALDPINNPTMWPHTPEVQPSEDDAKEAQESSH</sequence>
<accession>A0ACC2PFN3</accession>
<organism evidence="1 2">
    <name type="scientific">Eretmocerus hayati</name>
    <dbReference type="NCBI Taxonomy" id="131215"/>
    <lineage>
        <taxon>Eukaryota</taxon>
        <taxon>Metazoa</taxon>
        <taxon>Ecdysozoa</taxon>
        <taxon>Arthropoda</taxon>
        <taxon>Hexapoda</taxon>
        <taxon>Insecta</taxon>
        <taxon>Pterygota</taxon>
        <taxon>Neoptera</taxon>
        <taxon>Endopterygota</taxon>
        <taxon>Hymenoptera</taxon>
        <taxon>Apocrita</taxon>
        <taxon>Proctotrupomorpha</taxon>
        <taxon>Chalcidoidea</taxon>
        <taxon>Aphelinidae</taxon>
        <taxon>Aphelininae</taxon>
        <taxon>Eretmocerus</taxon>
    </lineage>
</organism>
<reference evidence="1" key="1">
    <citation type="submission" date="2023-04" db="EMBL/GenBank/DDBJ databases">
        <title>A chromosome-level genome assembly of the parasitoid wasp Eretmocerus hayati.</title>
        <authorList>
            <person name="Zhong Y."/>
            <person name="Liu S."/>
            <person name="Liu Y."/>
        </authorList>
    </citation>
    <scope>NUCLEOTIDE SEQUENCE</scope>
    <source>
        <strain evidence="1">ZJU_SS_LIU_2023</strain>
    </source>
</reference>